<dbReference type="GO" id="GO:0005886">
    <property type="term" value="C:plasma membrane"/>
    <property type="evidence" value="ECO:0007669"/>
    <property type="project" value="UniProtKB-SubCell"/>
</dbReference>
<feature type="transmembrane region" description="Helical" evidence="7">
    <location>
        <begin position="218"/>
        <end position="242"/>
    </location>
</feature>
<evidence type="ECO:0000256" key="1">
    <source>
        <dbReference type="ARBA" id="ARBA00004651"/>
    </source>
</evidence>
<dbReference type="CDD" id="cd06261">
    <property type="entry name" value="TM_PBP2"/>
    <property type="match status" value="1"/>
</dbReference>
<feature type="transmembrane region" description="Helical" evidence="7">
    <location>
        <begin position="178"/>
        <end position="197"/>
    </location>
</feature>
<sequence>MQAIPQTQPKRARRSKLDRGWYGYLFIAPFFVVFLIFGLYPIISTFQLSLQKWDGLMPAVQIGFKNYARILSDKVFYLSLWNTIRIWLGNAIPQFGMALVLTAIFTFFRVRGKNFYRAVFYLPNLITATSVGLLFNLLLDGDNSPINQLLVALGVNGAPISFFMSKALTSGLVSFVQWWMWFGYTTVIILAGTTTVDKSLYEAAMVDGASKSQTFWKITIPLIQPTLVYLAITSFIGGMQLFDVPLTLSNNLGDPGKAVLTVSMYLYNQGFKNFNYGYSATISCVLFFFIAVMSGFAYKAMRRKDGMYKL</sequence>
<evidence type="ECO:0000313" key="9">
    <source>
        <dbReference type="EMBL" id="MPM08464.1"/>
    </source>
</evidence>
<dbReference type="InterPro" id="IPR051393">
    <property type="entry name" value="ABC_transporter_permease"/>
</dbReference>
<organism evidence="9">
    <name type="scientific">bioreactor metagenome</name>
    <dbReference type="NCBI Taxonomy" id="1076179"/>
    <lineage>
        <taxon>unclassified sequences</taxon>
        <taxon>metagenomes</taxon>
        <taxon>ecological metagenomes</taxon>
    </lineage>
</organism>
<evidence type="ECO:0000259" key="8">
    <source>
        <dbReference type="PROSITE" id="PS50928"/>
    </source>
</evidence>
<dbReference type="EMBL" id="VSSQ01001452">
    <property type="protein sequence ID" value="MPM08464.1"/>
    <property type="molecule type" value="Genomic_DNA"/>
</dbReference>
<keyword evidence="2" id="KW-0813">Transport</keyword>
<comment type="caution">
    <text evidence="9">The sequence shown here is derived from an EMBL/GenBank/DDBJ whole genome shotgun (WGS) entry which is preliminary data.</text>
</comment>
<dbReference type="SUPFAM" id="SSF161098">
    <property type="entry name" value="MetI-like"/>
    <property type="match status" value="1"/>
</dbReference>
<feature type="transmembrane region" description="Helical" evidence="7">
    <location>
        <begin position="276"/>
        <end position="298"/>
    </location>
</feature>
<dbReference type="InterPro" id="IPR000515">
    <property type="entry name" value="MetI-like"/>
</dbReference>
<evidence type="ECO:0000256" key="4">
    <source>
        <dbReference type="ARBA" id="ARBA00022692"/>
    </source>
</evidence>
<feature type="transmembrane region" description="Helical" evidence="7">
    <location>
        <begin position="21"/>
        <end position="43"/>
    </location>
</feature>
<protein>
    <submittedName>
        <fullName evidence="9">Lactose transport system permease protein LacF</fullName>
    </submittedName>
</protein>
<dbReference type="AlphaFoldDB" id="A0A644X2U0"/>
<proteinExistence type="predicted"/>
<dbReference type="GO" id="GO:0055085">
    <property type="term" value="P:transmembrane transport"/>
    <property type="evidence" value="ECO:0007669"/>
    <property type="project" value="InterPro"/>
</dbReference>
<keyword evidence="3" id="KW-1003">Cell membrane</keyword>
<dbReference type="Pfam" id="PF00528">
    <property type="entry name" value="BPD_transp_1"/>
    <property type="match status" value="1"/>
</dbReference>
<keyword evidence="6 7" id="KW-0472">Membrane</keyword>
<reference evidence="9" key="1">
    <citation type="submission" date="2019-08" db="EMBL/GenBank/DDBJ databases">
        <authorList>
            <person name="Kucharzyk K."/>
            <person name="Murdoch R.W."/>
            <person name="Higgins S."/>
            <person name="Loffler F."/>
        </authorList>
    </citation>
    <scope>NUCLEOTIDE SEQUENCE</scope>
</reference>
<evidence type="ECO:0000256" key="7">
    <source>
        <dbReference type="SAM" id="Phobius"/>
    </source>
</evidence>
<feature type="transmembrane region" description="Helical" evidence="7">
    <location>
        <begin position="86"/>
        <end position="108"/>
    </location>
</feature>
<evidence type="ECO:0000256" key="3">
    <source>
        <dbReference type="ARBA" id="ARBA00022475"/>
    </source>
</evidence>
<evidence type="ECO:0000256" key="6">
    <source>
        <dbReference type="ARBA" id="ARBA00023136"/>
    </source>
</evidence>
<accession>A0A644X2U0</accession>
<dbReference type="PROSITE" id="PS50928">
    <property type="entry name" value="ABC_TM1"/>
    <property type="match status" value="1"/>
</dbReference>
<evidence type="ECO:0000256" key="2">
    <source>
        <dbReference type="ARBA" id="ARBA00022448"/>
    </source>
</evidence>
<keyword evidence="5 7" id="KW-1133">Transmembrane helix</keyword>
<dbReference type="PANTHER" id="PTHR30193:SF37">
    <property type="entry name" value="INNER MEMBRANE ABC TRANSPORTER PERMEASE PROTEIN YCJO"/>
    <property type="match status" value="1"/>
</dbReference>
<feature type="transmembrane region" description="Helical" evidence="7">
    <location>
        <begin position="120"/>
        <end position="139"/>
    </location>
</feature>
<comment type="subcellular location">
    <subcellularLocation>
        <location evidence="1">Cell membrane</location>
        <topology evidence="1">Multi-pass membrane protein</topology>
    </subcellularLocation>
</comment>
<gene>
    <name evidence="9" type="primary">lacF_19</name>
    <name evidence="9" type="ORF">SDC9_54776</name>
</gene>
<keyword evidence="4 7" id="KW-0812">Transmembrane</keyword>
<name>A0A644X2U0_9ZZZZ</name>
<dbReference type="InterPro" id="IPR035906">
    <property type="entry name" value="MetI-like_sf"/>
</dbReference>
<evidence type="ECO:0000256" key="5">
    <source>
        <dbReference type="ARBA" id="ARBA00022989"/>
    </source>
</evidence>
<feature type="domain" description="ABC transmembrane type-1" evidence="8">
    <location>
        <begin position="80"/>
        <end position="297"/>
    </location>
</feature>
<dbReference type="PANTHER" id="PTHR30193">
    <property type="entry name" value="ABC TRANSPORTER PERMEASE PROTEIN"/>
    <property type="match status" value="1"/>
</dbReference>
<dbReference type="Gene3D" id="1.10.3720.10">
    <property type="entry name" value="MetI-like"/>
    <property type="match status" value="1"/>
</dbReference>